<gene>
    <name evidence="1" type="ORF">M8744_03175</name>
</gene>
<name>A0ACC5ZTI3_9RHOB</name>
<protein>
    <submittedName>
        <fullName evidence="1">PaaI family thioesterase</fullName>
    </submittedName>
</protein>
<dbReference type="Proteomes" id="UP001203036">
    <property type="component" value="Unassembled WGS sequence"/>
</dbReference>
<proteinExistence type="predicted"/>
<sequence length="153" mass="16452">MTATMFQPRCADFETRVQESFARQGMMRSLGATLARMAPGEVTISMPYAAEFTQQHGFLHGGTVASVLDSACGFAGFSLMDADSAVLTVEFKINFLAPAQGERFEFVGRVVKPGRTLVLTEGRAEAMDDAGARRLIATMSCTLMAVRDRGISG</sequence>
<reference evidence="1" key="1">
    <citation type="submission" date="2022-06" db="EMBL/GenBank/DDBJ databases">
        <title>Lutimaribacter sp. EGI FJ00013, a novel bacterium isolated from a salt lake sediment enrichment.</title>
        <authorList>
            <person name="Gao L."/>
            <person name="Fang B.-Z."/>
            <person name="Li W.-J."/>
        </authorList>
    </citation>
    <scope>NUCLEOTIDE SEQUENCE</scope>
    <source>
        <strain evidence="1">EGI FJ00013</strain>
    </source>
</reference>
<comment type="caution">
    <text evidence="1">The sequence shown here is derived from an EMBL/GenBank/DDBJ whole genome shotgun (WGS) entry which is preliminary data.</text>
</comment>
<accession>A0ACC5ZTI3</accession>
<organism evidence="1 2">
    <name type="scientific">Lutimaribacter degradans</name>
    <dbReference type="NCBI Taxonomy" id="2945989"/>
    <lineage>
        <taxon>Bacteria</taxon>
        <taxon>Pseudomonadati</taxon>
        <taxon>Pseudomonadota</taxon>
        <taxon>Alphaproteobacteria</taxon>
        <taxon>Rhodobacterales</taxon>
        <taxon>Roseobacteraceae</taxon>
        <taxon>Lutimaribacter</taxon>
    </lineage>
</organism>
<evidence type="ECO:0000313" key="2">
    <source>
        <dbReference type="Proteomes" id="UP001203036"/>
    </source>
</evidence>
<dbReference type="EMBL" id="JAMQGO010000001">
    <property type="protein sequence ID" value="MCM2561140.1"/>
    <property type="molecule type" value="Genomic_DNA"/>
</dbReference>
<evidence type="ECO:0000313" key="1">
    <source>
        <dbReference type="EMBL" id="MCM2561140.1"/>
    </source>
</evidence>
<keyword evidence="2" id="KW-1185">Reference proteome</keyword>